<dbReference type="EMBL" id="KN837165">
    <property type="protein sequence ID" value="KIJ37935.1"/>
    <property type="molecule type" value="Genomic_DNA"/>
</dbReference>
<dbReference type="Proteomes" id="UP000054279">
    <property type="component" value="Unassembled WGS sequence"/>
</dbReference>
<reference evidence="2 3" key="1">
    <citation type="submission" date="2014-06" db="EMBL/GenBank/DDBJ databases">
        <title>Evolutionary Origins and Diversification of the Mycorrhizal Mutualists.</title>
        <authorList>
            <consortium name="DOE Joint Genome Institute"/>
            <consortium name="Mycorrhizal Genomics Consortium"/>
            <person name="Kohler A."/>
            <person name="Kuo A."/>
            <person name="Nagy L.G."/>
            <person name="Floudas D."/>
            <person name="Copeland A."/>
            <person name="Barry K.W."/>
            <person name="Cichocki N."/>
            <person name="Veneault-Fourrey C."/>
            <person name="LaButti K."/>
            <person name="Lindquist E.A."/>
            <person name="Lipzen A."/>
            <person name="Lundell T."/>
            <person name="Morin E."/>
            <person name="Murat C."/>
            <person name="Riley R."/>
            <person name="Ohm R."/>
            <person name="Sun H."/>
            <person name="Tunlid A."/>
            <person name="Henrissat B."/>
            <person name="Grigoriev I.V."/>
            <person name="Hibbett D.S."/>
            <person name="Martin F."/>
        </authorList>
    </citation>
    <scope>NUCLEOTIDE SEQUENCE [LARGE SCALE GENOMIC DNA]</scope>
    <source>
        <strain evidence="2 3">SS14</strain>
    </source>
</reference>
<gene>
    <name evidence="2" type="ORF">M422DRAFT_259558</name>
</gene>
<name>A0A0C9VJV1_SPHS4</name>
<accession>A0A0C9VJV1</accession>
<evidence type="ECO:0000256" key="1">
    <source>
        <dbReference type="SAM" id="MobiDB-lite"/>
    </source>
</evidence>
<dbReference type="AlphaFoldDB" id="A0A0C9VJV1"/>
<evidence type="ECO:0000313" key="3">
    <source>
        <dbReference type="Proteomes" id="UP000054279"/>
    </source>
</evidence>
<feature type="compositionally biased region" description="Basic and acidic residues" evidence="1">
    <location>
        <begin position="108"/>
        <end position="117"/>
    </location>
</feature>
<evidence type="ECO:0000313" key="2">
    <source>
        <dbReference type="EMBL" id="KIJ37935.1"/>
    </source>
</evidence>
<feature type="region of interest" description="Disordered" evidence="1">
    <location>
        <begin position="1"/>
        <end position="117"/>
    </location>
</feature>
<organism evidence="2 3">
    <name type="scientific">Sphaerobolus stellatus (strain SS14)</name>
    <dbReference type="NCBI Taxonomy" id="990650"/>
    <lineage>
        <taxon>Eukaryota</taxon>
        <taxon>Fungi</taxon>
        <taxon>Dikarya</taxon>
        <taxon>Basidiomycota</taxon>
        <taxon>Agaricomycotina</taxon>
        <taxon>Agaricomycetes</taxon>
        <taxon>Phallomycetidae</taxon>
        <taxon>Geastrales</taxon>
        <taxon>Sphaerobolaceae</taxon>
        <taxon>Sphaerobolus</taxon>
    </lineage>
</organism>
<protein>
    <submittedName>
        <fullName evidence="2">Uncharacterized protein</fullName>
    </submittedName>
</protein>
<sequence length="117" mass="12284">MPQQQQGPPPEDQRPFANHPRYTLSDTPTPPPQGQGMPGDIPSHSSQSGGRLPGRPPGRRHETVQHVGSPSPAQSSPPPASARPPPPASAPQSQGPATFAEMGFQVGKAEEKDCVIM</sequence>
<proteinExistence type="predicted"/>
<keyword evidence="3" id="KW-1185">Reference proteome</keyword>
<feature type="compositionally biased region" description="Pro residues" evidence="1">
    <location>
        <begin position="75"/>
        <end position="89"/>
    </location>
</feature>
<dbReference type="HOGENOM" id="CLU_149535_0_0_1"/>